<dbReference type="InterPro" id="IPR014004">
    <property type="entry name" value="Transpt-assoc_nodulatn_dom_bac"/>
</dbReference>
<dbReference type="PROSITE" id="PS50914">
    <property type="entry name" value="BON"/>
    <property type="match status" value="1"/>
</dbReference>
<evidence type="ECO:0000259" key="1">
    <source>
        <dbReference type="PROSITE" id="PS50914"/>
    </source>
</evidence>
<keyword evidence="3" id="KW-1185">Reference proteome</keyword>
<dbReference type="EMBL" id="WNXC01000011">
    <property type="protein sequence ID" value="MBB2151745.1"/>
    <property type="molecule type" value="Genomic_DNA"/>
</dbReference>
<feature type="domain" description="BON" evidence="1">
    <location>
        <begin position="49"/>
        <end position="115"/>
    </location>
</feature>
<dbReference type="Pfam" id="PF04972">
    <property type="entry name" value="BON"/>
    <property type="match status" value="2"/>
</dbReference>
<protein>
    <submittedName>
        <fullName evidence="2">BON domain-containing protein</fullName>
    </submittedName>
</protein>
<organism evidence="2 3">
    <name type="scientific">Pedobacter gandavensis</name>
    <dbReference type="NCBI Taxonomy" id="2679963"/>
    <lineage>
        <taxon>Bacteria</taxon>
        <taxon>Pseudomonadati</taxon>
        <taxon>Bacteroidota</taxon>
        <taxon>Sphingobacteriia</taxon>
        <taxon>Sphingobacteriales</taxon>
        <taxon>Sphingobacteriaceae</taxon>
        <taxon>Pedobacter</taxon>
    </lineage>
</organism>
<dbReference type="Gene3D" id="3.40.1520.20">
    <property type="match status" value="1"/>
</dbReference>
<dbReference type="InterPro" id="IPR007055">
    <property type="entry name" value="BON_dom"/>
</dbReference>
<comment type="caution">
    <text evidence="2">The sequence shown here is derived from an EMBL/GenBank/DDBJ whole genome shotgun (WGS) entry which is preliminary data.</text>
</comment>
<accession>A0ABR6F2H5</accession>
<reference evidence="2 3" key="1">
    <citation type="submission" date="2019-11" db="EMBL/GenBank/DDBJ databases">
        <title>Description of Pedobacter sp. LMG 31462T.</title>
        <authorList>
            <person name="Carlier A."/>
            <person name="Qi S."/>
            <person name="Vandamme P."/>
        </authorList>
    </citation>
    <scope>NUCLEOTIDE SEQUENCE [LARGE SCALE GENOMIC DNA]</scope>
    <source>
        <strain evidence="2 3">LMG 31462</strain>
    </source>
</reference>
<evidence type="ECO:0000313" key="3">
    <source>
        <dbReference type="Proteomes" id="UP000636110"/>
    </source>
</evidence>
<proteinExistence type="predicted"/>
<gene>
    <name evidence="2" type="ORF">GM920_22815</name>
</gene>
<dbReference type="SMART" id="SM00749">
    <property type="entry name" value="BON"/>
    <property type="match status" value="1"/>
</dbReference>
<dbReference type="Proteomes" id="UP000636110">
    <property type="component" value="Unassembled WGS sequence"/>
</dbReference>
<sequence>MPDQWNWVSNNSLNKTNLKMKKLMSKMMALVMVTAFMVATLAGCKSTPKDADLQTAVETAIKSSPNLSASGVTVDKGVVTITGQVTDEASKDALGKAAAAVPGVKSVVNNLTVEVAKVEVSADTPLALAVKDATKDFPTVAATVNDGVVTLKGELNKADLQKLMMAVNALKPKKVDNQLVIK</sequence>
<name>A0ABR6F2H5_9SPHI</name>
<evidence type="ECO:0000313" key="2">
    <source>
        <dbReference type="EMBL" id="MBB2151745.1"/>
    </source>
</evidence>